<keyword evidence="2" id="KW-1133">Transmembrane helix</keyword>
<keyword evidence="2" id="KW-0812">Transmembrane</keyword>
<sequence length="534" mass="57905">MLHSLLYTPFADAARQAQYEAVRAALLADPTPTTALLLGNFEVEGEVIDALVVRPRSITVLLFVPEGGLLEISTQPDAAWQLGSYTLHGDEHAANPFEQFLHQQEAVATWLADQLPSTSILPEYITGIVLFADTVQFGPSVEAYLRRQPGAENFQLLGTTTQLPRRLRQLGHSELNLSDDELLTWANDLTASIAAGETLSDTPEPGFWEQKARQLWYWLGAVDIPEDAPYGAPAEAVAAGQQEMQRLEQLSQQVHTELNAQRQAMEAREAEREQSIAQLRAQLEQAPSAAAEAAELRARLQQESQEKAALEEAIRAARAEADARNRELDARIQQLGQLIEQMQQRPPSPAPAATPSTPAAPARPVPPAAARKPAATIRPAVPSSSKAATVPARPQTASPLHGLRRLQATNLRLPRVALVVAVLICVALAGWAIVRSSKRLLQEQDQTPARTAARPQYQPEAQTDESEATPPTIEDIMPDTIDVTTEERSSPEQTTPKATEAIPPVSDSAEATSEEPATEVQQTDTVGQSAPINP</sequence>
<protein>
    <recommendedName>
        <fullName evidence="5">NERD domain-containing protein</fullName>
    </recommendedName>
</protein>
<keyword evidence="4" id="KW-1185">Reference proteome</keyword>
<evidence type="ECO:0008006" key="5">
    <source>
        <dbReference type="Google" id="ProtNLM"/>
    </source>
</evidence>
<dbReference type="Proteomes" id="UP000298284">
    <property type="component" value="Unassembled WGS sequence"/>
</dbReference>
<organism evidence="3 4">
    <name type="scientific">Hymenobacter wooponensis</name>
    <dbReference type="NCBI Taxonomy" id="1525360"/>
    <lineage>
        <taxon>Bacteria</taxon>
        <taxon>Pseudomonadati</taxon>
        <taxon>Bacteroidota</taxon>
        <taxon>Cytophagia</taxon>
        <taxon>Cytophagales</taxon>
        <taxon>Hymenobacteraceae</taxon>
        <taxon>Hymenobacter</taxon>
    </lineage>
</organism>
<evidence type="ECO:0000313" key="3">
    <source>
        <dbReference type="EMBL" id="TGD83035.1"/>
    </source>
</evidence>
<name>A0A4Z0MV79_9BACT</name>
<feature type="transmembrane region" description="Helical" evidence="2">
    <location>
        <begin position="413"/>
        <end position="434"/>
    </location>
</feature>
<evidence type="ECO:0000256" key="1">
    <source>
        <dbReference type="SAM" id="MobiDB-lite"/>
    </source>
</evidence>
<feature type="region of interest" description="Disordered" evidence="1">
    <location>
        <begin position="442"/>
        <end position="534"/>
    </location>
</feature>
<reference evidence="3 4" key="1">
    <citation type="submission" date="2019-04" db="EMBL/GenBank/DDBJ databases">
        <authorList>
            <person name="Feng G."/>
            <person name="Zhang J."/>
            <person name="Zhu H."/>
        </authorList>
    </citation>
    <scope>NUCLEOTIDE SEQUENCE [LARGE SCALE GENOMIC DNA]</scope>
    <source>
        <strain evidence="3 4">JCM 19491</strain>
    </source>
</reference>
<comment type="caution">
    <text evidence="3">The sequence shown here is derived from an EMBL/GenBank/DDBJ whole genome shotgun (WGS) entry which is preliminary data.</text>
</comment>
<feature type="compositionally biased region" description="Low complexity" evidence="1">
    <location>
        <begin position="368"/>
        <end position="380"/>
    </location>
</feature>
<feature type="region of interest" description="Disordered" evidence="1">
    <location>
        <begin position="342"/>
        <end position="398"/>
    </location>
</feature>
<dbReference type="OrthoDB" id="859044at2"/>
<evidence type="ECO:0000313" key="4">
    <source>
        <dbReference type="Proteomes" id="UP000298284"/>
    </source>
</evidence>
<evidence type="ECO:0000256" key="2">
    <source>
        <dbReference type="SAM" id="Phobius"/>
    </source>
</evidence>
<accession>A0A4Z0MV79</accession>
<dbReference type="EMBL" id="SRKZ01000001">
    <property type="protein sequence ID" value="TGD83035.1"/>
    <property type="molecule type" value="Genomic_DNA"/>
</dbReference>
<feature type="compositionally biased region" description="Polar residues" evidence="1">
    <location>
        <begin position="520"/>
        <end position="534"/>
    </location>
</feature>
<keyword evidence="2" id="KW-0472">Membrane</keyword>
<proteinExistence type="predicted"/>
<gene>
    <name evidence="3" type="ORF">EU557_04445</name>
</gene>
<dbReference type="AlphaFoldDB" id="A0A4Z0MV79"/>
<dbReference type="RefSeq" id="WP_135529190.1">
    <property type="nucleotide sequence ID" value="NZ_SRKZ01000001.1"/>
</dbReference>